<dbReference type="PRINTS" id="PR00032">
    <property type="entry name" value="HTHARAC"/>
</dbReference>
<dbReference type="Pfam" id="PF00072">
    <property type="entry name" value="Response_reg"/>
    <property type="match status" value="1"/>
</dbReference>
<dbReference type="InterPro" id="IPR051552">
    <property type="entry name" value="HptR"/>
</dbReference>
<dbReference type="Gene3D" id="1.10.10.60">
    <property type="entry name" value="Homeodomain-like"/>
    <property type="match status" value="2"/>
</dbReference>
<dbReference type="InterPro" id="IPR041522">
    <property type="entry name" value="CdaR_GGDEF"/>
</dbReference>
<dbReference type="Pfam" id="PF17853">
    <property type="entry name" value="GGDEF_2"/>
    <property type="match status" value="1"/>
</dbReference>
<dbReference type="CDD" id="cd17536">
    <property type="entry name" value="REC_YesN-like"/>
    <property type="match status" value="1"/>
</dbReference>
<dbReference type="InterPro" id="IPR018060">
    <property type="entry name" value="HTH_AraC"/>
</dbReference>
<dbReference type="InterPro" id="IPR020449">
    <property type="entry name" value="Tscrpt_reg_AraC-type_HTH"/>
</dbReference>
<evidence type="ECO:0000256" key="4">
    <source>
        <dbReference type="ARBA" id="ARBA00023012"/>
    </source>
</evidence>
<dbReference type="Pfam" id="PF12833">
    <property type="entry name" value="HTH_18"/>
    <property type="match status" value="1"/>
</dbReference>
<evidence type="ECO:0000256" key="1">
    <source>
        <dbReference type="ARBA" id="ARBA00004496"/>
    </source>
</evidence>
<evidence type="ECO:0000259" key="9">
    <source>
        <dbReference type="PROSITE" id="PS01124"/>
    </source>
</evidence>
<dbReference type="InterPro" id="IPR011006">
    <property type="entry name" value="CheY-like_superfamily"/>
</dbReference>
<dbReference type="AlphaFoldDB" id="A0A5S5C5Z0"/>
<evidence type="ECO:0000256" key="3">
    <source>
        <dbReference type="ARBA" id="ARBA00022553"/>
    </source>
</evidence>
<keyword evidence="6" id="KW-0238">DNA-binding</keyword>
<protein>
    <submittedName>
        <fullName evidence="11">Two-component system response regulator YesN</fullName>
    </submittedName>
</protein>
<gene>
    <name evidence="11" type="ORF">BCM02_105392</name>
</gene>
<dbReference type="GO" id="GO:0003700">
    <property type="term" value="F:DNA-binding transcription factor activity"/>
    <property type="evidence" value="ECO:0007669"/>
    <property type="project" value="InterPro"/>
</dbReference>
<proteinExistence type="predicted"/>
<dbReference type="SUPFAM" id="SSF46689">
    <property type="entry name" value="Homeodomain-like"/>
    <property type="match status" value="2"/>
</dbReference>
<feature type="domain" description="Response regulatory" evidence="10">
    <location>
        <begin position="3"/>
        <end position="124"/>
    </location>
</feature>
<evidence type="ECO:0000313" key="11">
    <source>
        <dbReference type="EMBL" id="TYP74845.1"/>
    </source>
</evidence>
<dbReference type="InterPro" id="IPR001789">
    <property type="entry name" value="Sig_transdc_resp-reg_receiver"/>
</dbReference>
<evidence type="ECO:0000256" key="6">
    <source>
        <dbReference type="ARBA" id="ARBA00023125"/>
    </source>
</evidence>
<dbReference type="PANTHER" id="PTHR42713:SF3">
    <property type="entry name" value="TRANSCRIPTIONAL REGULATORY PROTEIN HPTR"/>
    <property type="match status" value="1"/>
</dbReference>
<accession>A0A5S5C5Z0</accession>
<dbReference type="InterPro" id="IPR009057">
    <property type="entry name" value="Homeodomain-like_sf"/>
</dbReference>
<dbReference type="GO" id="GO:0005737">
    <property type="term" value="C:cytoplasm"/>
    <property type="evidence" value="ECO:0007669"/>
    <property type="project" value="UniProtKB-SubCell"/>
</dbReference>
<keyword evidence="12" id="KW-1185">Reference proteome</keyword>
<comment type="subcellular location">
    <subcellularLocation>
        <location evidence="1">Cytoplasm</location>
    </subcellularLocation>
</comment>
<dbReference type="PROSITE" id="PS01124">
    <property type="entry name" value="HTH_ARAC_FAMILY_2"/>
    <property type="match status" value="1"/>
</dbReference>
<dbReference type="GO" id="GO:0000160">
    <property type="term" value="P:phosphorelay signal transduction system"/>
    <property type="evidence" value="ECO:0007669"/>
    <property type="project" value="UniProtKB-KW"/>
</dbReference>
<dbReference type="SMART" id="SM00342">
    <property type="entry name" value="HTH_ARAC"/>
    <property type="match status" value="1"/>
</dbReference>
<dbReference type="RefSeq" id="WP_148930067.1">
    <property type="nucleotide sequence ID" value="NZ_VNHS01000005.1"/>
</dbReference>
<comment type="caution">
    <text evidence="11">The sequence shown here is derived from an EMBL/GenBank/DDBJ whole genome shotgun (WGS) entry which is preliminary data.</text>
</comment>
<dbReference type="EMBL" id="VNHS01000005">
    <property type="protein sequence ID" value="TYP74845.1"/>
    <property type="molecule type" value="Genomic_DNA"/>
</dbReference>
<dbReference type="SUPFAM" id="SSF52172">
    <property type="entry name" value="CheY-like"/>
    <property type="match status" value="1"/>
</dbReference>
<evidence type="ECO:0000256" key="7">
    <source>
        <dbReference type="ARBA" id="ARBA00023163"/>
    </source>
</evidence>
<keyword evidence="5" id="KW-0805">Transcription regulation</keyword>
<evidence type="ECO:0000256" key="8">
    <source>
        <dbReference type="PROSITE-ProRule" id="PRU00169"/>
    </source>
</evidence>
<keyword evidence="4" id="KW-0902">Two-component regulatory system</keyword>
<dbReference type="Proteomes" id="UP000323257">
    <property type="component" value="Unassembled WGS sequence"/>
</dbReference>
<keyword evidence="3 8" id="KW-0597">Phosphoprotein</keyword>
<evidence type="ECO:0000313" key="12">
    <source>
        <dbReference type="Proteomes" id="UP000323257"/>
    </source>
</evidence>
<organism evidence="11 12">
    <name type="scientific">Paenibacillus methanolicus</name>
    <dbReference type="NCBI Taxonomy" id="582686"/>
    <lineage>
        <taxon>Bacteria</taxon>
        <taxon>Bacillati</taxon>
        <taxon>Bacillota</taxon>
        <taxon>Bacilli</taxon>
        <taxon>Bacillales</taxon>
        <taxon>Paenibacillaceae</taxon>
        <taxon>Paenibacillus</taxon>
    </lineage>
</organism>
<dbReference type="SMART" id="SM00448">
    <property type="entry name" value="REC"/>
    <property type="match status" value="1"/>
</dbReference>
<dbReference type="PROSITE" id="PS50110">
    <property type="entry name" value="RESPONSE_REGULATORY"/>
    <property type="match status" value="1"/>
</dbReference>
<dbReference type="GO" id="GO:0043565">
    <property type="term" value="F:sequence-specific DNA binding"/>
    <property type="evidence" value="ECO:0007669"/>
    <property type="project" value="InterPro"/>
</dbReference>
<name>A0A5S5C5Z0_9BACL</name>
<keyword evidence="2" id="KW-0963">Cytoplasm</keyword>
<dbReference type="OrthoDB" id="9794370at2"/>
<reference evidence="11 12" key="1">
    <citation type="submission" date="2019-07" db="EMBL/GenBank/DDBJ databases">
        <title>Genomic Encyclopedia of Type Strains, Phase III (KMG-III): the genomes of soil and plant-associated and newly described type strains.</title>
        <authorList>
            <person name="Whitman W."/>
        </authorList>
    </citation>
    <scope>NUCLEOTIDE SEQUENCE [LARGE SCALE GENOMIC DNA]</scope>
    <source>
        <strain evidence="11 12">BL24</strain>
    </source>
</reference>
<dbReference type="PANTHER" id="PTHR42713">
    <property type="entry name" value="HISTIDINE KINASE-RELATED"/>
    <property type="match status" value="1"/>
</dbReference>
<dbReference type="PROSITE" id="PS00041">
    <property type="entry name" value="HTH_ARAC_FAMILY_1"/>
    <property type="match status" value="1"/>
</dbReference>
<feature type="modified residue" description="4-aspartylphosphate" evidence="8">
    <location>
        <position position="56"/>
    </location>
</feature>
<evidence type="ECO:0000256" key="2">
    <source>
        <dbReference type="ARBA" id="ARBA00022490"/>
    </source>
</evidence>
<feature type="domain" description="HTH araC/xylS-type" evidence="9">
    <location>
        <begin position="452"/>
        <end position="549"/>
    </location>
</feature>
<keyword evidence="7" id="KW-0804">Transcription</keyword>
<dbReference type="Gene3D" id="3.40.50.2300">
    <property type="match status" value="1"/>
</dbReference>
<dbReference type="InterPro" id="IPR018062">
    <property type="entry name" value="HTH_AraC-typ_CS"/>
</dbReference>
<sequence length="558" mass="61511">MHNVMIVDDEPLVRLALHRMIDWERLGFRIAAEAADGEDALAKLRKSEPIDLLLLDINMPRMNGIRLLQAIETADGLPSRPAAVVLSAYSEYAYVREAFLLGALDYIVKADMDEAHILPVLTKAKAHLANTRVMQAEPEASLVDTTAMDRREKEARLRKLLMLDEEASAAGHPSSDPAPGARQAEALLPWTVNVKAAVIQLPGGACDEEQAGFLRQTVQSLLAAGEIPHEICEVEPGWWAVLASFPEDRSASVIHAKLTAALSTAQTRLRQYMNASVSVGVSRTAQGGAQWRALYSEARSLAALSYFHGFGNVFYYDTHADRLAARGQADPSPLAMVRGALAQALEAPDAGPLRLAWEEIARLRPSLATWTKEELRQWMTDLLWASSSLLYKRGLRWEALQGGGRHPEEAVHRQDTLDGALNAVRELLLQIHGMLHGGSETEPAKRYSPPVAMAKRLLDEHFREDVNQALASRMAGVSESYLSKQFAKEVGCNFVPYLTNLRIGEAKRLLAQGVKIADASERVGYLNPEHFSRLFKKVTGVSPSAYRDEHERAGVRQS</sequence>
<evidence type="ECO:0000259" key="10">
    <source>
        <dbReference type="PROSITE" id="PS50110"/>
    </source>
</evidence>
<evidence type="ECO:0000256" key="5">
    <source>
        <dbReference type="ARBA" id="ARBA00023015"/>
    </source>
</evidence>